<keyword evidence="4" id="KW-0411">Iron-sulfur</keyword>
<comment type="caution">
    <text evidence="6">The sequence shown here is derived from an EMBL/GenBank/DDBJ whole genome shotgun (WGS) entry which is preliminary data.</text>
</comment>
<gene>
    <name evidence="6" type="ORF">COO09_19755</name>
</gene>
<evidence type="ECO:0000256" key="3">
    <source>
        <dbReference type="ARBA" id="ARBA00023004"/>
    </source>
</evidence>
<keyword evidence="2" id="KW-0479">Metal-binding</keyword>
<dbReference type="KEGG" id="rdi:CMV14_07565"/>
<feature type="domain" description="Rieske" evidence="5">
    <location>
        <begin position="22"/>
        <end position="117"/>
    </location>
</feature>
<dbReference type="SUPFAM" id="SSF50022">
    <property type="entry name" value="ISP domain"/>
    <property type="match status" value="1"/>
</dbReference>
<evidence type="ECO:0000313" key="7">
    <source>
        <dbReference type="Proteomes" id="UP000218934"/>
    </source>
</evidence>
<evidence type="ECO:0000256" key="4">
    <source>
        <dbReference type="ARBA" id="ARBA00023014"/>
    </source>
</evidence>
<evidence type="ECO:0000256" key="2">
    <source>
        <dbReference type="ARBA" id="ARBA00022723"/>
    </source>
</evidence>
<organism evidence="6 7">
    <name type="scientific">Rhizorhabdus dicambivorans</name>
    <dbReference type="NCBI Taxonomy" id="1850238"/>
    <lineage>
        <taxon>Bacteria</taxon>
        <taxon>Pseudomonadati</taxon>
        <taxon>Pseudomonadota</taxon>
        <taxon>Alphaproteobacteria</taxon>
        <taxon>Sphingomonadales</taxon>
        <taxon>Sphingomonadaceae</taxon>
        <taxon>Rhizorhabdus</taxon>
    </lineage>
</organism>
<dbReference type="Pfam" id="PF00355">
    <property type="entry name" value="Rieske"/>
    <property type="match status" value="1"/>
</dbReference>
<dbReference type="PROSITE" id="PS51296">
    <property type="entry name" value="RIESKE"/>
    <property type="match status" value="1"/>
</dbReference>
<dbReference type="InterPro" id="IPR036922">
    <property type="entry name" value="Rieske_2Fe-2S_sf"/>
</dbReference>
<accession>A0A2A4FS99</accession>
<dbReference type="Proteomes" id="UP000218934">
    <property type="component" value="Unassembled WGS sequence"/>
</dbReference>
<reference evidence="6 7" key="1">
    <citation type="submission" date="2017-09" db="EMBL/GenBank/DDBJ databases">
        <title>The Catabolism of 3,6-Dichlorosalicylic acid is Initiated by the Cytochrome P450 Monooxygenase DsmABC in Rhizorhabdus dicambivorans Ndbn-20.</title>
        <authorList>
            <person name="Na L."/>
        </authorList>
    </citation>
    <scope>NUCLEOTIDE SEQUENCE [LARGE SCALE GENOMIC DNA]</scope>
    <source>
        <strain evidence="6 7">Ndbn-20m</strain>
    </source>
</reference>
<evidence type="ECO:0000256" key="1">
    <source>
        <dbReference type="ARBA" id="ARBA00022714"/>
    </source>
</evidence>
<evidence type="ECO:0000259" key="5">
    <source>
        <dbReference type="PROSITE" id="PS51296"/>
    </source>
</evidence>
<dbReference type="GO" id="GO:0051537">
    <property type="term" value="F:2 iron, 2 sulfur cluster binding"/>
    <property type="evidence" value="ECO:0007669"/>
    <property type="project" value="UniProtKB-KW"/>
</dbReference>
<proteinExistence type="predicted"/>
<sequence length="122" mass="13304">MLAADRQSHPMPGEIVPEQKFVPTISFTDVPSGKYVRHVVEGHDLLISRLRDDIYVVENLCSHQRQPLARGRIVGGSIACPVHGGMFDLRTGCAVKFPASRPIRIYASRVVDGIVEVDVGGA</sequence>
<dbReference type="OrthoDB" id="9800167at2"/>
<name>A0A2A4FS99_9SPHN</name>
<dbReference type="AlphaFoldDB" id="A0A2A4FS99"/>
<protein>
    <submittedName>
        <fullName evidence="6">(2Fe-2S)-binding protein</fullName>
    </submittedName>
</protein>
<dbReference type="Gene3D" id="2.102.10.10">
    <property type="entry name" value="Rieske [2Fe-2S] iron-sulphur domain"/>
    <property type="match status" value="1"/>
</dbReference>
<keyword evidence="3" id="KW-0408">Iron</keyword>
<keyword evidence="7" id="KW-1185">Reference proteome</keyword>
<keyword evidence="1" id="KW-0001">2Fe-2S</keyword>
<dbReference type="InterPro" id="IPR017941">
    <property type="entry name" value="Rieske_2Fe-2S"/>
</dbReference>
<dbReference type="EMBL" id="NWUF01000026">
    <property type="protein sequence ID" value="PCE40562.1"/>
    <property type="molecule type" value="Genomic_DNA"/>
</dbReference>
<dbReference type="GO" id="GO:0046872">
    <property type="term" value="F:metal ion binding"/>
    <property type="evidence" value="ECO:0007669"/>
    <property type="project" value="UniProtKB-KW"/>
</dbReference>
<evidence type="ECO:0000313" key="6">
    <source>
        <dbReference type="EMBL" id="PCE40562.1"/>
    </source>
</evidence>